<protein>
    <recommendedName>
        <fullName evidence="4">Multifunctional fatty acid oxidation complex subunit alpha</fullName>
    </recommendedName>
</protein>
<dbReference type="OrthoDB" id="7019010at2"/>
<evidence type="ECO:0008006" key="4">
    <source>
        <dbReference type="Google" id="ProtNLM"/>
    </source>
</evidence>
<dbReference type="NCBIfam" id="NF045613">
    <property type="entry name" value="PA1571_fam"/>
    <property type="match status" value="1"/>
</dbReference>
<name>A0A9X7R404_PSEDE</name>
<feature type="region of interest" description="Disordered" evidence="1">
    <location>
        <begin position="1"/>
        <end position="34"/>
    </location>
</feature>
<evidence type="ECO:0000313" key="3">
    <source>
        <dbReference type="Proteomes" id="UP000326659"/>
    </source>
</evidence>
<dbReference type="KEGG" id="pden:F1C79_05490"/>
<reference evidence="2 3" key="1">
    <citation type="submission" date="2019-09" db="EMBL/GenBank/DDBJ databases">
        <title>Prosopis cineraria nodule microbiome.</title>
        <authorList>
            <person name="Chaluvadi S.R."/>
            <person name="Ali R."/>
            <person name="Wang X."/>
        </authorList>
    </citation>
    <scope>NUCLEOTIDE SEQUENCE [LARGE SCALE GENOMIC DNA]</scope>
    <source>
        <strain evidence="2 3">BG1</strain>
    </source>
</reference>
<dbReference type="RefSeq" id="WP_151186708.1">
    <property type="nucleotide sequence ID" value="NZ_CP043626.1"/>
</dbReference>
<sequence length="60" mass="6747">MSLQTHRESAPRPTPRQPQQPVGGSIIDAQGREVPITEDMIQRACQELDKTCEPPHRQAE</sequence>
<dbReference type="AlphaFoldDB" id="A0A9X7R404"/>
<evidence type="ECO:0000256" key="1">
    <source>
        <dbReference type="SAM" id="MobiDB-lite"/>
    </source>
</evidence>
<gene>
    <name evidence="2" type="ORF">F1C79_05490</name>
</gene>
<evidence type="ECO:0000313" key="2">
    <source>
        <dbReference type="EMBL" id="QEY71140.1"/>
    </source>
</evidence>
<feature type="compositionally biased region" description="Basic and acidic residues" evidence="1">
    <location>
        <begin position="1"/>
        <end position="10"/>
    </location>
</feature>
<accession>A0A9X7R404</accession>
<keyword evidence="3" id="KW-1185">Reference proteome</keyword>
<dbReference type="EMBL" id="CP043626">
    <property type="protein sequence ID" value="QEY71140.1"/>
    <property type="molecule type" value="Genomic_DNA"/>
</dbReference>
<dbReference type="InterPro" id="IPR054635">
    <property type="entry name" value="PA1571-like"/>
</dbReference>
<organism evidence="2 3">
    <name type="scientific">Pseudomonas denitrificans</name>
    <dbReference type="NCBI Taxonomy" id="43306"/>
    <lineage>
        <taxon>Bacteria</taxon>
        <taxon>Pseudomonadati</taxon>
        <taxon>Pseudomonadota</taxon>
        <taxon>Gammaproteobacteria</taxon>
        <taxon>Pseudomonadales</taxon>
        <taxon>Pseudomonadaceae</taxon>
        <taxon>Halopseudomonas</taxon>
    </lineage>
</organism>
<dbReference type="Proteomes" id="UP000326659">
    <property type="component" value="Chromosome"/>
</dbReference>
<proteinExistence type="predicted"/>